<comment type="caution">
    <text evidence="1">The sequence shown here is derived from an EMBL/GenBank/DDBJ whole genome shotgun (WGS) entry which is preliminary data.</text>
</comment>
<evidence type="ECO:0000313" key="2">
    <source>
        <dbReference type="Proteomes" id="UP001163321"/>
    </source>
</evidence>
<organism evidence="1 2">
    <name type="scientific">Peronosclerospora sorghi</name>
    <dbReference type="NCBI Taxonomy" id="230839"/>
    <lineage>
        <taxon>Eukaryota</taxon>
        <taxon>Sar</taxon>
        <taxon>Stramenopiles</taxon>
        <taxon>Oomycota</taxon>
        <taxon>Peronosporomycetes</taxon>
        <taxon>Peronosporales</taxon>
        <taxon>Peronosporaceae</taxon>
        <taxon>Peronosclerospora</taxon>
    </lineage>
</organism>
<dbReference type="Proteomes" id="UP001163321">
    <property type="component" value="Chromosome 1"/>
</dbReference>
<proteinExistence type="predicted"/>
<name>A0ACC0WUQ1_9STRA</name>
<protein>
    <submittedName>
        <fullName evidence="1">Uncharacterized protein</fullName>
    </submittedName>
</protein>
<keyword evidence="2" id="KW-1185">Reference proteome</keyword>
<reference evidence="1 2" key="1">
    <citation type="journal article" date="2022" name="bioRxiv">
        <title>The genome of the oomycete Peronosclerospora sorghi, a cosmopolitan pathogen of maize and sorghum, is inflated with dispersed pseudogenes.</title>
        <authorList>
            <person name="Fletcher K."/>
            <person name="Martin F."/>
            <person name="Isakeit T."/>
            <person name="Cavanaugh K."/>
            <person name="Magill C."/>
            <person name="Michelmore R."/>
        </authorList>
    </citation>
    <scope>NUCLEOTIDE SEQUENCE [LARGE SCALE GENOMIC DNA]</scope>
    <source>
        <strain evidence="1">P6</strain>
    </source>
</reference>
<sequence length="63" mass="7116">MQRLDIIGVASFAGVVVVLLMTIISKTTRKLQKRLMQVKDERIKFYVEVLSGIQRQAPGERGV</sequence>
<accession>A0ACC0WUQ1</accession>
<evidence type="ECO:0000313" key="1">
    <source>
        <dbReference type="EMBL" id="KAI9921588.1"/>
    </source>
</evidence>
<dbReference type="EMBL" id="CM047580">
    <property type="protein sequence ID" value="KAI9921588.1"/>
    <property type="molecule type" value="Genomic_DNA"/>
</dbReference>
<gene>
    <name evidence="1" type="ORF">PsorP6_001188</name>
</gene>